<name>A0A0L7LAD1_OPEBR</name>
<feature type="domain" description="Ig-like" evidence="1">
    <location>
        <begin position="141"/>
        <end position="236"/>
    </location>
</feature>
<dbReference type="PANTHER" id="PTHR23278:SF28">
    <property type="entry name" value="SIDESTEP IV, ISOFORM C"/>
    <property type="match status" value="1"/>
</dbReference>
<dbReference type="InterPro" id="IPR013783">
    <property type="entry name" value="Ig-like_fold"/>
</dbReference>
<dbReference type="EMBL" id="JTDY01002080">
    <property type="protein sequence ID" value="KOB72156.1"/>
    <property type="molecule type" value="Genomic_DNA"/>
</dbReference>
<accession>A0A0L7LAD1</accession>
<organism evidence="2 3">
    <name type="scientific">Operophtera brumata</name>
    <name type="common">Winter moth</name>
    <name type="synonym">Phalaena brumata</name>
    <dbReference type="NCBI Taxonomy" id="104452"/>
    <lineage>
        <taxon>Eukaryota</taxon>
        <taxon>Metazoa</taxon>
        <taxon>Ecdysozoa</taxon>
        <taxon>Arthropoda</taxon>
        <taxon>Hexapoda</taxon>
        <taxon>Insecta</taxon>
        <taxon>Pterygota</taxon>
        <taxon>Neoptera</taxon>
        <taxon>Endopterygota</taxon>
        <taxon>Lepidoptera</taxon>
        <taxon>Glossata</taxon>
        <taxon>Ditrysia</taxon>
        <taxon>Geometroidea</taxon>
        <taxon>Geometridae</taxon>
        <taxon>Larentiinae</taxon>
        <taxon>Operophtera</taxon>
    </lineage>
</organism>
<evidence type="ECO:0000259" key="1">
    <source>
        <dbReference type="PROSITE" id="PS50835"/>
    </source>
</evidence>
<keyword evidence="3" id="KW-1185">Reference proteome</keyword>
<protein>
    <recommendedName>
        <fullName evidence="1">Ig-like domain-containing protein</fullName>
    </recommendedName>
</protein>
<dbReference type="InterPro" id="IPR036179">
    <property type="entry name" value="Ig-like_dom_sf"/>
</dbReference>
<dbReference type="SUPFAM" id="SSF48726">
    <property type="entry name" value="Immunoglobulin"/>
    <property type="match status" value="2"/>
</dbReference>
<dbReference type="InterPro" id="IPR007110">
    <property type="entry name" value="Ig-like_dom"/>
</dbReference>
<dbReference type="PROSITE" id="PS50835">
    <property type="entry name" value="IG_LIKE"/>
    <property type="match status" value="1"/>
</dbReference>
<dbReference type="STRING" id="104452.A0A0L7LAD1"/>
<sequence length="277" mass="31201">LSDVNSNPHRALIQYVRNGATYEFCGIWHQAHTVSDLWNPFRIALFRLIEGVTKIPGFLHYASANSYDVRGRLASQPKLWSSPSGFGARAYFRAAASPAVLFVDSVLSSDAGVYRCRVDFKNSPTRNLRVNFTVITPPNRPSIMDAKTRSHTRLLEPYKEGDTLELVCEVYGGDPRPKVIWYLENTVIDDSYEQRTDGVTLNTLTFPNVGRQHLHVRLVCQASNTNLAPPETNVLILDINLRPLGVHILNKRVQLSADRTYDIECRTIGSRPEAYLS</sequence>
<dbReference type="Proteomes" id="UP000037510">
    <property type="component" value="Unassembled WGS sequence"/>
</dbReference>
<evidence type="ECO:0000313" key="3">
    <source>
        <dbReference type="Proteomes" id="UP000037510"/>
    </source>
</evidence>
<gene>
    <name evidence="2" type="ORF">OBRU01_07639</name>
</gene>
<proteinExistence type="predicted"/>
<feature type="non-terminal residue" evidence="2">
    <location>
        <position position="1"/>
    </location>
</feature>
<comment type="caution">
    <text evidence="2">The sequence shown here is derived from an EMBL/GenBank/DDBJ whole genome shotgun (WGS) entry which is preliminary data.</text>
</comment>
<evidence type="ECO:0000313" key="2">
    <source>
        <dbReference type="EMBL" id="KOB72156.1"/>
    </source>
</evidence>
<dbReference type="Pfam" id="PF13927">
    <property type="entry name" value="Ig_3"/>
    <property type="match status" value="1"/>
</dbReference>
<dbReference type="PANTHER" id="PTHR23278">
    <property type="entry name" value="SIDESTEP PROTEIN"/>
    <property type="match status" value="1"/>
</dbReference>
<dbReference type="AlphaFoldDB" id="A0A0L7LAD1"/>
<dbReference type="Gene3D" id="2.60.40.10">
    <property type="entry name" value="Immunoglobulins"/>
    <property type="match status" value="2"/>
</dbReference>
<reference evidence="2 3" key="1">
    <citation type="journal article" date="2015" name="Genome Biol. Evol.">
        <title>The genome of winter moth (Operophtera brumata) provides a genomic perspective on sexual dimorphism and phenology.</title>
        <authorList>
            <person name="Derks M.F."/>
            <person name="Smit S."/>
            <person name="Salis L."/>
            <person name="Schijlen E."/>
            <person name="Bossers A."/>
            <person name="Mateman C."/>
            <person name="Pijl A.S."/>
            <person name="de Ridder D."/>
            <person name="Groenen M.A."/>
            <person name="Visser M.E."/>
            <person name="Megens H.J."/>
        </authorList>
    </citation>
    <scope>NUCLEOTIDE SEQUENCE [LARGE SCALE GENOMIC DNA]</scope>
    <source>
        <strain evidence="2">WM2013NL</strain>
        <tissue evidence="2">Head and thorax</tissue>
    </source>
</reference>
<feature type="non-terminal residue" evidence="2">
    <location>
        <position position="277"/>
    </location>
</feature>